<name>A0A834XNV7_APHGI</name>
<gene>
    <name evidence="5" type="ORF">HCN44_000390</name>
</gene>
<dbReference type="PANTHER" id="PTHR31905:SF2">
    <property type="entry name" value="PROTEIN MIX23"/>
    <property type="match status" value="1"/>
</dbReference>
<evidence type="ECO:0000256" key="2">
    <source>
        <dbReference type="ARBA" id="ARBA00024228"/>
    </source>
</evidence>
<sequence>MATSLSMDCGDFLEFQDSLQKMRKIDDQITYALNSIIPTESFKKTIDPSTTCKELHQQIKNIHNKRETSIKFCRDVARGEIEQLKKQCATDPDNVVLQNNMRRVQNTLRRLESELDIENVLKIRTCKIYNDKCRSFYKNPNINDL</sequence>
<comment type="caution">
    <text evidence="5">The sequence shown here is derived from an EMBL/GenBank/DDBJ whole genome shotgun (WGS) entry which is preliminary data.</text>
</comment>
<evidence type="ECO:0000313" key="5">
    <source>
        <dbReference type="EMBL" id="KAF7990585.1"/>
    </source>
</evidence>
<dbReference type="Proteomes" id="UP000639338">
    <property type="component" value="Unassembled WGS sequence"/>
</dbReference>
<dbReference type="OrthoDB" id="5593818at2759"/>
<comment type="similarity">
    <text evidence="1">Belongs to the MIX23 family.</text>
</comment>
<reference evidence="5 6" key="1">
    <citation type="submission" date="2020-08" db="EMBL/GenBank/DDBJ databases">
        <title>Aphidius gifuensis genome sequencing and assembly.</title>
        <authorList>
            <person name="Du Z."/>
        </authorList>
    </citation>
    <scope>NUCLEOTIDE SEQUENCE [LARGE SCALE GENOMIC DNA]</scope>
    <source>
        <strain evidence="5">YNYX2018</strain>
        <tissue evidence="5">Adults</tissue>
    </source>
</reference>
<dbReference type="EMBL" id="JACMRX010000004">
    <property type="protein sequence ID" value="KAF7990585.1"/>
    <property type="molecule type" value="Genomic_DNA"/>
</dbReference>
<dbReference type="AlphaFoldDB" id="A0A834XNV7"/>
<keyword evidence="6" id="KW-1185">Reference proteome</keyword>
<proteinExistence type="inferred from homology"/>
<keyword evidence="4" id="KW-0175">Coiled coil</keyword>
<feature type="coiled-coil region" evidence="4">
    <location>
        <begin position="94"/>
        <end position="121"/>
    </location>
</feature>
<organism evidence="5 6">
    <name type="scientific">Aphidius gifuensis</name>
    <name type="common">Parasitoid wasp</name>
    <dbReference type="NCBI Taxonomy" id="684658"/>
    <lineage>
        <taxon>Eukaryota</taxon>
        <taxon>Metazoa</taxon>
        <taxon>Ecdysozoa</taxon>
        <taxon>Arthropoda</taxon>
        <taxon>Hexapoda</taxon>
        <taxon>Insecta</taxon>
        <taxon>Pterygota</taxon>
        <taxon>Neoptera</taxon>
        <taxon>Endopterygota</taxon>
        <taxon>Hymenoptera</taxon>
        <taxon>Apocrita</taxon>
        <taxon>Ichneumonoidea</taxon>
        <taxon>Braconidae</taxon>
        <taxon>Aphidiinae</taxon>
        <taxon>Aphidius</taxon>
    </lineage>
</organism>
<dbReference type="GO" id="GO:0005758">
    <property type="term" value="C:mitochondrial intermembrane space"/>
    <property type="evidence" value="ECO:0007669"/>
    <property type="project" value="InterPro"/>
</dbReference>
<evidence type="ECO:0000256" key="3">
    <source>
        <dbReference type="ARBA" id="ARBA00030733"/>
    </source>
</evidence>
<accession>A0A834XNV7</accession>
<dbReference type="InterPro" id="IPR019171">
    <property type="entry name" value="MIX23"/>
</dbReference>
<protein>
    <recommendedName>
        <fullName evidence="2">Protein MIX23</fullName>
    </recommendedName>
    <alternativeName>
        <fullName evidence="3">Coiled-coil domain-containing protein 58</fullName>
    </alternativeName>
</protein>
<evidence type="ECO:0000256" key="1">
    <source>
        <dbReference type="ARBA" id="ARBA00024204"/>
    </source>
</evidence>
<evidence type="ECO:0000313" key="6">
    <source>
        <dbReference type="Proteomes" id="UP000639338"/>
    </source>
</evidence>
<dbReference type="Pfam" id="PF09774">
    <property type="entry name" value="MIX23"/>
    <property type="match status" value="1"/>
</dbReference>
<evidence type="ECO:0000256" key="4">
    <source>
        <dbReference type="SAM" id="Coils"/>
    </source>
</evidence>
<dbReference type="PANTHER" id="PTHR31905">
    <property type="entry name" value="COILED-COIL DOMAIN-CONTAINING PROTEIN 58"/>
    <property type="match status" value="1"/>
</dbReference>